<name>A0A158R3Y7_9BILA</name>
<evidence type="ECO:0000256" key="10">
    <source>
        <dbReference type="PROSITE-ProRule" id="PRU00125"/>
    </source>
</evidence>
<keyword evidence="6 9" id="KW-0238">DNA-binding</keyword>
<dbReference type="PROSITE" id="PS00478">
    <property type="entry name" value="LIM_DOMAIN_1"/>
    <property type="match status" value="1"/>
</dbReference>
<evidence type="ECO:0000256" key="5">
    <source>
        <dbReference type="ARBA" id="ARBA00023038"/>
    </source>
</evidence>
<dbReference type="InterPro" id="IPR047244">
    <property type="entry name" value="ISL1/2-like_LIM1"/>
</dbReference>
<dbReference type="SUPFAM" id="SSF57716">
    <property type="entry name" value="Glucocorticoid receptor-like (DNA-binding domain)"/>
    <property type="match status" value="1"/>
</dbReference>
<dbReference type="GO" id="GO:0003677">
    <property type="term" value="F:DNA binding"/>
    <property type="evidence" value="ECO:0007669"/>
    <property type="project" value="UniProtKB-UniRule"/>
</dbReference>
<protein>
    <submittedName>
        <fullName evidence="16">Homeobox domain-containing protein</fullName>
    </submittedName>
</protein>
<feature type="domain" description="LIM zinc-binding" evidence="13">
    <location>
        <begin position="111"/>
        <end position="173"/>
    </location>
</feature>
<evidence type="ECO:0000256" key="4">
    <source>
        <dbReference type="ARBA" id="ARBA00022833"/>
    </source>
</evidence>
<feature type="domain" description="Homeobox" evidence="14">
    <location>
        <begin position="309"/>
        <end position="369"/>
    </location>
</feature>
<dbReference type="Pfam" id="PF00412">
    <property type="entry name" value="LIM"/>
    <property type="match status" value="2"/>
</dbReference>
<dbReference type="InterPro" id="IPR017970">
    <property type="entry name" value="Homeobox_CS"/>
</dbReference>
<feature type="compositionally biased region" description="Low complexity" evidence="12">
    <location>
        <begin position="289"/>
        <end position="301"/>
    </location>
</feature>
<comment type="subcellular location">
    <subcellularLocation>
        <location evidence="1 9 11">Nucleus</location>
    </subcellularLocation>
</comment>
<reference evidence="16" key="1">
    <citation type="submission" date="2016-04" db="UniProtKB">
        <authorList>
            <consortium name="WormBaseParasite"/>
        </authorList>
    </citation>
    <scope>IDENTIFICATION</scope>
</reference>
<dbReference type="CDD" id="cd09366">
    <property type="entry name" value="LIM1_Isl"/>
    <property type="match status" value="1"/>
</dbReference>
<dbReference type="SUPFAM" id="SSF46689">
    <property type="entry name" value="Homeodomain-like"/>
    <property type="match status" value="1"/>
</dbReference>
<dbReference type="InterPro" id="IPR001781">
    <property type="entry name" value="Znf_LIM"/>
</dbReference>
<evidence type="ECO:0000259" key="14">
    <source>
        <dbReference type="PROSITE" id="PS50071"/>
    </source>
</evidence>
<dbReference type="InterPro" id="IPR001356">
    <property type="entry name" value="HD"/>
</dbReference>
<dbReference type="STRING" id="451379.A0A158R3Y7"/>
<evidence type="ECO:0000256" key="8">
    <source>
        <dbReference type="ARBA" id="ARBA00023242"/>
    </source>
</evidence>
<feature type="compositionally biased region" description="Polar residues" evidence="12">
    <location>
        <begin position="266"/>
        <end position="282"/>
    </location>
</feature>
<dbReference type="Gene3D" id="2.10.110.10">
    <property type="entry name" value="Cysteine Rich Protein"/>
    <property type="match status" value="2"/>
</dbReference>
<dbReference type="PROSITE" id="PS50023">
    <property type="entry name" value="LIM_DOMAIN_2"/>
    <property type="match status" value="2"/>
</dbReference>
<dbReference type="PANTHER" id="PTHR24204">
    <property type="entry name" value="INSULIN GENE ENHANCER PROTEIN"/>
    <property type="match status" value="1"/>
</dbReference>
<dbReference type="InterPro" id="IPR047169">
    <property type="entry name" value="ISL1/2-like"/>
</dbReference>
<keyword evidence="4 10" id="KW-0862">Zinc</keyword>
<dbReference type="GO" id="GO:0005634">
    <property type="term" value="C:nucleus"/>
    <property type="evidence" value="ECO:0007669"/>
    <property type="project" value="UniProtKB-SubCell"/>
</dbReference>
<dbReference type="PANTHER" id="PTHR24204:SF8">
    <property type="entry name" value="TAILUP, ISOFORM A"/>
    <property type="match status" value="1"/>
</dbReference>
<dbReference type="AlphaFoldDB" id="A0A158R3Y7"/>
<dbReference type="GO" id="GO:0048665">
    <property type="term" value="P:neuron fate specification"/>
    <property type="evidence" value="ECO:0007669"/>
    <property type="project" value="InterPro"/>
</dbReference>
<accession>A0A158R3Y7</accession>
<organism evidence="15 16">
    <name type="scientific">Syphacia muris</name>
    <dbReference type="NCBI Taxonomy" id="451379"/>
    <lineage>
        <taxon>Eukaryota</taxon>
        <taxon>Metazoa</taxon>
        <taxon>Ecdysozoa</taxon>
        <taxon>Nematoda</taxon>
        <taxon>Chromadorea</taxon>
        <taxon>Rhabditida</taxon>
        <taxon>Spirurina</taxon>
        <taxon>Oxyuridomorpha</taxon>
        <taxon>Oxyuroidea</taxon>
        <taxon>Oxyuridae</taxon>
        <taxon>Syphacia</taxon>
    </lineage>
</organism>
<dbReference type="SMART" id="SM00132">
    <property type="entry name" value="LIM"/>
    <property type="match status" value="2"/>
</dbReference>
<keyword evidence="2 10" id="KW-0479">Metal-binding</keyword>
<evidence type="ECO:0000313" key="16">
    <source>
        <dbReference type="WBParaSite" id="SMUV_0000082501-mRNA-1"/>
    </source>
</evidence>
<dbReference type="GO" id="GO:0046872">
    <property type="term" value="F:metal ion binding"/>
    <property type="evidence" value="ECO:0007669"/>
    <property type="project" value="UniProtKB-KW"/>
</dbReference>
<dbReference type="InterPro" id="IPR009057">
    <property type="entry name" value="Homeodomain-like_sf"/>
</dbReference>
<feature type="domain" description="LIM zinc-binding" evidence="13">
    <location>
        <begin position="174"/>
        <end position="235"/>
    </location>
</feature>
<dbReference type="SMART" id="SM00389">
    <property type="entry name" value="HOX"/>
    <property type="match status" value="1"/>
</dbReference>
<dbReference type="PROSITE" id="PS50071">
    <property type="entry name" value="HOMEOBOX_2"/>
    <property type="match status" value="1"/>
</dbReference>
<dbReference type="Pfam" id="PF00046">
    <property type="entry name" value="Homeodomain"/>
    <property type="match status" value="1"/>
</dbReference>
<dbReference type="GO" id="GO:0007409">
    <property type="term" value="P:axonogenesis"/>
    <property type="evidence" value="ECO:0007669"/>
    <property type="project" value="TreeGrafter"/>
</dbReference>
<proteinExistence type="predicted"/>
<evidence type="ECO:0000256" key="1">
    <source>
        <dbReference type="ARBA" id="ARBA00004123"/>
    </source>
</evidence>
<keyword evidence="3" id="KW-0677">Repeat</keyword>
<keyword evidence="15" id="KW-1185">Reference proteome</keyword>
<evidence type="ECO:0000313" key="15">
    <source>
        <dbReference type="Proteomes" id="UP000046393"/>
    </source>
</evidence>
<dbReference type="CDD" id="cd00086">
    <property type="entry name" value="homeodomain"/>
    <property type="match status" value="1"/>
</dbReference>
<dbReference type="Gene3D" id="1.10.10.60">
    <property type="entry name" value="Homeodomain-like"/>
    <property type="match status" value="1"/>
</dbReference>
<keyword evidence="7 9" id="KW-0371">Homeobox</keyword>
<evidence type="ECO:0000256" key="12">
    <source>
        <dbReference type="SAM" id="MobiDB-lite"/>
    </source>
</evidence>
<evidence type="ECO:0000256" key="7">
    <source>
        <dbReference type="ARBA" id="ARBA00023155"/>
    </source>
</evidence>
<keyword evidence="8 9" id="KW-0539">Nucleus</keyword>
<dbReference type="GO" id="GO:0045944">
    <property type="term" value="P:positive regulation of transcription by RNA polymerase II"/>
    <property type="evidence" value="ECO:0007669"/>
    <property type="project" value="InterPro"/>
</dbReference>
<evidence type="ECO:0000256" key="11">
    <source>
        <dbReference type="RuleBase" id="RU000682"/>
    </source>
</evidence>
<evidence type="ECO:0000256" key="6">
    <source>
        <dbReference type="ARBA" id="ARBA00023125"/>
    </source>
</evidence>
<dbReference type="PROSITE" id="PS00027">
    <property type="entry name" value="HOMEOBOX_1"/>
    <property type="match status" value="1"/>
</dbReference>
<sequence>MTTIANLAASVIAVSSGFDRYQSGCSSNYSALSSVSSSSTSSCKSAEDDCPSSSFWRCSGGQKLPVDQATSFHSMSDSAAAVSMGSDKFSSSEIKSATKDSDAHPRSKRASVCSGCFQEIMDRYILRVHPNLEYHAKCLKCNDCDRNMDENCTAFVRNGKTYCKKDYSRLFGTKCNRCDRVFSKTDLVMRAQNLIYHVGCFSCLACDKRLLPGDQFVIKDDELYCHSNCSDIVNIDEQPSSIKTDIFGRDDEDCCWETTPLTNLDSSTNQMAATPPLSLQSPKSDEVVTSYHNSSSSSTSSTKKHKKDKQTTRVRTVLNESQLMMLKSCYSQNSRPDAMMKEHLVEMTGLSARVIRVWFQNKRCKDKKRQIQMKHLQQKAEAERAINGVRINGIGPLVAASPTNHIEHGDVAEMEPVDIHQYPQNPSLWANPDSVDSSVAKSEVIYYYW</sequence>
<feature type="DNA-binding region" description="Homeobox" evidence="9">
    <location>
        <begin position="311"/>
        <end position="370"/>
    </location>
</feature>
<dbReference type="Proteomes" id="UP000046393">
    <property type="component" value="Unplaced"/>
</dbReference>
<evidence type="ECO:0000256" key="9">
    <source>
        <dbReference type="PROSITE-ProRule" id="PRU00108"/>
    </source>
</evidence>
<evidence type="ECO:0000259" key="13">
    <source>
        <dbReference type="PROSITE" id="PS50023"/>
    </source>
</evidence>
<evidence type="ECO:0000256" key="3">
    <source>
        <dbReference type="ARBA" id="ARBA00022737"/>
    </source>
</evidence>
<feature type="region of interest" description="Disordered" evidence="12">
    <location>
        <begin position="266"/>
        <end position="314"/>
    </location>
</feature>
<dbReference type="WBParaSite" id="SMUV_0000082501-mRNA-1">
    <property type="protein sequence ID" value="SMUV_0000082501-mRNA-1"/>
    <property type="gene ID" value="SMUV_0000082501"/>
</dbReference>
<dbReference type="FunFam" id="1.10.10.60:FF:000041">
    <property type="entry name" value="insulin gene enhancer protein ISL-1"/>
    <property type="match status" value="1"/>
</dbReference>
<keyword evidence="5 10" id="KW-0440">LIM domain</keyword>
<evidence type="ECO:0000256" key="2">
    <source>
        <dbReference type="ARBA" id="ARBA00022723"/>
    </source>
</evidence>
<dbReference type="GO" id="GO:0000981">
    <property type="term" value="F:DNA-binding transcription factor activity, RNA polymerase II-specific"/>
    <property type="evidence" value="ECO:0007669"/>
    <property type="project" value="InterPro"/>
</dbReference>